<dbReference type="PROSITE" id="PS51686">
    <property type="entry name" value="SAM_MT_RSMB_NOP"/>
    <property type="match status" value="1"/>
</dbReference>
<dbReference type="InterPro" id="IPR049560">
    <property type="entry name" value="MeTrfase_RsmB-F_NOP2_cat"/>
</dbReference>
<feature type="binding site" evidence="6">
    <location>
        <position position="292"/>
    </location>
    <ligand>
        <name>S-adenosyl-L-methionine</name>
        <dbReference type="ChEBI" id="CHEBI:59789"/>
    </ligand>
</feature>
<dbReference type="PROSITE" id="PS01153">
    <property type="entry name" value="NOL1_NOP2_SUN"/>
    <property type="match status" value="1"/>
</dbReference>
<dbReference type="SUPFAM" id="SSF53335">
    <property type="entry name" value="S-adenosyl-L-methionine-dependent methyltransferases"/>
    <property type="match status" value="1"/>
</dbReference>
<dbReference type="Proteomes" id="UP000292855">
    <property type="component" value="Unassembled WGS sequence"/>
</dbReference>
<dbReference type="PRINTS" id="PR02008">
    <property type="entry name" value="RCMTFAMILY"/>
</dbReference>
<evidence type="ECO:0000256" key="1">
    <source>
        <dbReference type="ARBA" id="ARBA00007494"/>
    </source>
</evidence>
<keyword evidence="2 6" id="KW-0489">Methyltransferase</keyword>
<dbReference type="AlphaFoldDB" id="A0A4Q6XPI8"/>
<keyword evidence="3 6" id="KW-0808">Transferase</keyword>
<dbReference type="InterPro" id="IPR029063">
    <property type="entry name" value="SAM-dependent_MTases_sf"/>
</dbReference>
<evidence type="ECO:0000259" key="7">
    <source>
        <dbReference type="PROSITE" id="PS51686"/>
    </source>
</evidence>
<gene>
    <name evidence="8" type="ORF">EWE74_03095</name>
</gene>
<dbReference type="Gene3D" id="3.40.50.150">
    <property type="entry name" value="Vaccinia Virus protein VP39"/>
    <property type="match status" value="1"/>
</dbReference>
<evidence type="ECO:0000313" key="8">
    <source>
        <dbReference type="EMBL" id="RZF61831.1"/>
    </source>
</evidence>
<dbReference type="OrthoDB" id="9810297at2"/>
<feature type="binding site" evidence="6">
    <location>
        <position position="272"/>
    </location>
    <ligand>
        <name>S-adenosyl-L-methionine</name>
        <dbReference type="ChEBI" id="CHEBI:59789"/>
    </ligand>
</feature>
<name>A0A4Q6XPI8_9SPHI</name>
<keyword evidence="4 6" id="KW-0949">S-adenosyl-L-methionine</keyword>
<dbReference type="GO" id="GO:0008173">
    <property type="term" value="F:RNA methyltransferase activity"/>
    <property type="evidence" value="ECO:0007669"/>
    <property type="project" value="InterPro"/>
</dbReference>
<comment type="caution">
    <text evidence="6">Lacks conserved residue(s) required for the propagation of feature annotation.</text>
</comment>
<evidence type="ECO:0000256" key="2">
    <source>
        <dbReference type="ARBA" id="ARBA00022603"/>
    </source>
</evidence>
<keyword evidence="5 6" id="KW-0694">RNA-binding</keyword>
<feature type="domain" description="SAM-dependent MTase RsmB/NOP-type" evidence="7">
    <location>
        <begin position="123"/>
        <end position="397"/>
    </location>
</feature>
<evidence type="ECO:0000256" key="4">
    <source>
        <dbReference type="ARBA" id="ARBA00022691"/>
    </source>
</evidence>
<accession>A0A4Q6XPI8</accession>
<comment type="similarity">
    <text evidence="1 6">Belongs to the class I-like SAM-binding methyltransferase superfamily. RsmB/NOP family.</text>
</comment>
<dbReference type="PANTHER" id="PTHR22807">
    <property type="entry name" value="NOP2 YEAST -RELATED NOL1/NOP2/FMU SUN DOMAIN-CONTAINING"/>
    <property type="match status" value="1"/>
</dbReference>
<evidence type="ECO:0000256" key="3">
    <source>
        <dbReference type="ARBA" id="ARBA00022679"/>
    </source>
</evidence>
<dbReference type="GO" id="GO:0003723">
    <property type="term" value="F:RNA binding"/>
    <property type="evidence" value="ECO:0007669"/>
    <property type="project" value="UniProtKB-UniRule"/>
</dbReference>
<dbReference type="InterPro" id="IPR023267">
    <property type="entry name" value="RCMT"/>
</dbReference>
<dbReference type="CDD" id="cd02440">
    <property type="entry name" value="AdoMet_MTases"/>
    <property type="match status" value="1"/>
</dbReference>
<feature type="binding site" evidence="6">
    <location>
        <position position="244"/>
    </location>
    <ligand>
        <name>S-adenosyl-L-methionine</name>
        <dbReference type="ChEBI" id="CHEBI:59789"/>
    </ligand>
</feature>
<reference evidence="8 9" key="1">
    <citation type="submission" date="2019-02" db="EMBL/GenBank/DDBJ databases">
        <authorList>
            <person name="Li Y."/>
        </authorList>
    </citation>
    <scope>NUCLEOTIDE SEQUENCE [LARGE SCALE GENOMIC DNA]</scope>
    <source>
        <strain evidence="8 9">30C10-4-7</strain>
    </source>
</reference>
<organism evidence="8 9">
    <name type="scientific">Sphingobacterium corticibacterium</name>
    <dbReference type="NCBI Taxonomy" id="2484746"/>
    <lineage>
        <taxon>Bacteria</taxon>
        <taxon>Pseudomonadati</taxon>
        <taxon>Bacteroidota</taxon>
        <taxon>Sphingobacteriia</taxon>
        <taxon>Sphingobacteriales</taxon>
        <taxon>Sphingobacteriaceae</taxon>
        <taxon>Sphingobacterium</taxon>
    </lineage>
</organism>
<dbReference type="RefSeq" id="WP_130140060.1">
    <property type="nucleotide sequence ID" value="NZ_SGIT01000001.1"/>
</dbReference>
<dbReference type="InterPro" id="IPR018314">
    <property type="entry name" value="RsmB/NOL1/NOP2-like_CS"/>
</dbReference>
<dbReference type="GO" id="GO:0001510">
    <property type="term" value="P:RNA methylation"/>
    <property type="evidence" value="ECO:0007669"/>
    <property type="project" value="InterPro"/>
</dbReference>
<feature type="active site" description="Nucleophile" evidence="6">
    <location>
        <position position="345"/>
    </location>
</feature>
<sequence>MEANPRRVEQQLRNFQRALDAYNNTEPFARFLTKFFKENKQMGSSDRRMISRLCYNIFRLGCSLQDLPTVDRLVIAEFLCETQSAVVECYKPDWIANISASIAEKIFFLDTQGYDVRNRLFPFASRLSPTIDTEQFVLSHLIQPDLFIRVPNNNKVVVERELVEHGVAFAPVFGNAYRLENGSKLQNIKKIEGLYEVQDLSSQQSLEGLSLTPGEKWWDACAASGGKSLLLLDRCPLIDLLVSDIRQSVLRNLDERFDKAKIKTNYRKKVLDLTQDIDHLMNGETFDAILVDAPCSGSGTWGRTPEMLSQFDEERIQTFASLQRQIVDTVVRYLKPQGILVYITCSVFEAENEQLVRYLEDKHALVVEEGGIIKGYNRKSDSMFAVRLRKPTHIYRE</sequence>
<dbReference type="InterPro" id="IPR001678">
    <property type="entry name" value="MeTrfase_RsmB-F_NOP2_dom"/>
</dbReference>
<protein>
    <submittedName>
        <fullName evidence="8">RsmB/NOP family class I SAM-dependent RNA methyltransferase</fullName>
    </submittedName>
</protein>
<evidence type="ECO:0000313" key="9">
    <source>
        <dbReference type="Proteomes" id="UP000292855"/>
    </source>
</evidence>
<evidence type="ECO:0000256" key="6">
    <source>
        <dbReference type="PROSITE-ProRule" id="PRU01023"/>
    </source>
</evidence>
<dbReference type="PANTHER" id="PTHR22807:SF30">
    <property type="entry name" value="28S RRNA (CYTOSINE(4447)-C(5))-METHYLTRANSFERASE-RELATED"/>
    <property type="match status" value="1"/>
</dbReference>
<keyword evidence="9" id="KW-1185">Reference proteome</keyword>
<dbReference type="Pfam" id="PF01189">
    <property type="entry name" value="Methyltr_RsmB-F"/>
    <property type="match status" value="1"/>
</dbReference>
<proteinExistence type="inferred from homology"/>
<comment type="caution">
    <text evidence="8">The sequence shown here is derived from an EMBL/GenBank/DDBJ whole genome shotgun (WGS) entry which is preliminary data.</text>
</comment>
<dbReference type="EMBL" id="SGIT01000001">
    <property type="protein sequence ID" value="RZF61831.1"/>
    <property type="molecule type" value="Genomic_DNA"/>
</dbReference>
<evidence type="ECO:0000256" key="5">
    <source>
        <dbReference type="ARBA" id="ARBA00022884"/>
    </source>
</evidence>